<dbReference type="GO" id="GO:0008408">
    <property type="term" value="F:3'-5' exonuclease activity"/>
    <property type="evidence" value="ECO:0007669"/>
    <property type="project" value="InterPro"/>
</dbReference>
<dbReference type="GO" id="GO:0005737">
    <property type="term" value="C:cytoplasm"/>
    <property type="evidence" value="ECO:0007669"/>
    <property type="project" value="TreeGrafter"/>
</dbReference>
<dbReference type="SUPFAM" id="SSF53098">
    <property type="entry name" value="Ribonuclease H-like"/>
    <property type="match status" value="1"/>
</dbReference>
<evidence type="ECO:0000313" key="5">
    <source>
        <dbReference type="Proteomes" id="UP001215598"/>
    </source>
</evidence>
<comment type="caution">
    <text evidence="4">The sequence shown here is derived from an EMBL/GenBank/DDBJ whole genome shotgun (WGS) entry which is preliminary data.</text>
</comment>
<gene>
    <name evidence="4" type="ORF">B0H16DRAFT_1821994</name>
</gene>
<proteinExistence type="predicted"/>
<dbReference type="AlphaFoldDB" id="A0AAD7H103"/>
<sequence length="323" mass="36351">MDADATHNPTTTEEGEDKELKAAKERMHGWRKIPVPNDANRQVLEALELSEIIYVVNENIANEYLQYITDGPVGFDTEFTGRKPSVAETQIMGMKAHSPTAKKNARSVLQYLELFKDGGFNIDWERAGLCTVQICVQSTTWVLDMKKIRALPQELKRIMTDPDITLVGVGLVSDVNVIWEDLRIDMQSLADVGLMAMLWRPEDHADEAFRNLSLEAAAQKVLGVTIDKGRQKTTTWSEELSDEDITYAAIDAAASLRLFETLVSCLAEKETLLEKNIPQSWYTFNSTEGELTRTKKSFRGGVIGWSTRDCTWFVGGKFQGYFP</sequence>
<keyword evidence="5" id="KW-1185">Reference proteome</keyword>
<evidence type="ECO:0000313" key="4">
    <source>
        <dbReference type="EMBL" id="KAJ7709302.1"/>
    </source>
</evidence>
<organism evidence="4 5">
    <name type="scientific">Mycena metata</name>
    <dbReference type="NCBI Taxonomy" id="1033252"/>
    <lineage>
        <taxon>Eukaryota</taxon>
        <taxon>Fungi</taxon>
        <taxon>Dikarya</taxon>
        <taxon>Basidiomycota</taxon>
        <taxon>Agaricomycotina</taxon>
        <taxon>Agaricomycetes</taxon>
        <taxon>Agaricomycetidae</taxon>
        <taxon>Agaricales</taxon>
        <taxon>Marasmiineae</taxon>
        <taxon>Mycenaceae</taxon>
        <taxon>Mycena</taxon>
    </lineage>
</organism>
<dbReference type="GO" id="GO:0006139">
    <property type="term" value="P:nucleobase-containing compound metabolic process"/>
    <property type="evidence" value="ECO:0007669"/>
    <property type="project" value="InterPro"/>
</dbReference>
<protein>
    <submittedName>
        <fullName evidence="4">Ribonuclease H-like domain-containing protein</fullName>
    </submittedName>
</protein>
<keyword evidence="2" id="KW-0378">Hydrolase</keyword>
<feature type="domain" description="3'-5' exonuclease" evidence="3">
    <location>
        <begin position="127"/>
        <end position="264"/>
    </location>
</feature>
<accession>A0AAD7H103</accession>
<dbReference type="PANTHER" id="PTHR13620">
    <property type="entry name" value="3-5 EXONUCLEASE"/>
    <property type="match status" value="1"/>
</dbReference>
<evidence type="ECO:0000256" key="1">
    <source>
        <dbReference type="ARBA" id="ARBA00022722"/>
    </source>
</evidence>
<dbReference type="InterPro" id="IPR002562">
    <property type="entry name" value="3'-5'_exonuclease_dom"/>
</dbReference>
<dbReference type="InterPro" id="IPR051132">
    <property type="entry name" value="3-5_Exonuclease_domain"/>
</dbReference>
<dbReference type="Pfam" id="PF01612">
    <property type="entry name" value="DNA_pol_A_exo1"/>
    <property type="match status" value="1"/>
</dbReference>
<name>A0AAD7H103_9AGAR</name>
<dbReference type="PANTHER" id="PTHR13620:SF104">
    <property type="entry name" value="EXONUCLEASE 3'-5' DOMAIN-CONTAINING PROTEIN 2"/>
    <property type="match status" value="1"/>
</dbReference>
<dbReference type="Proteomes" id="UP001215598">
    <property type="component" value="Unassembled WGS sequence"/>
</dbReference>
<dbReference type="GO" id="GO:0003676">
    <property type="term" value="F:nucleic acid binding"/>
    <property type="evidence" value="ECO:0007669"/>
    <property type="project" value="InterPro"/>
</dbReference>
<evidence type="ECO:0000259" key="3">
    <source>
        <dbReference type="Pfam" id="PF01612"/>
    </source>
</evidence>
<dbReference type="GO" id="GO:0005634">
    <property type="term" value="C:nucleus"/>
    <property type="evidence" value="ECO:0007669"/>
    <property type="project" value="TreeGrafter"/>
</dbReference>
<keyword evidence="1" id="KW-0540">Nuclease</keyword>
<dbReference type="InterPro" id="IPR012337">
    <property type="entry name" value="RNaseH-like_sf"/>
</dbReference>
<evidence type="ECO:0000256" key="2">
    <source>
        <dbReference type="ARBA" id="ARBA00022801"/>
    </source>
</evidence>
<dbReference type="InterPro" id="IPR036397">
    <property type="entry name" value="RNaseH_sf"/>
</dbReference>
<dbReference type="Gene3D" id="3.30.420.10">
    <property type="entry name" value="Ribonuclease H-like superfamily/Ribonuclease H"/>
    <property type="match status" value="1"/>
</dbReference>
<dbReference type="EMBL" id="JARKIB010000422">
    <property type="protein sequence ID" value="KAJ7709302.1"/>
    <property type="molecule type" value="Genomic_DNA"/>
</dbReference>
<reference evidence="4" key="1">
    <citation type="submission" date="2023-03" db="EMBL/GenBank/DDBJ databases">
        <title>Massive genome expansion in bonnet fungi (Mycena s.s.) driven by repeated elements and novel gene families across ecological guilds.</title>
        <authorList>
            <consortium name="Lawrence Berkeley National Laboratory"/>
            <person name="Harder C.B."/>
            <person name="Miyauchi S."/>
            <person name="Viragh M."/>
            <person name="Kuo A."/>
            <person name="Thoen E."/>
            <person name="Andreopoulos B."/>
            <person name="Lu D."/>
            <person name="Skrede I."/>
            <person name="Drula E."/>
            <person name="Henrissat B."/>
            <person name="Morin E."/>
            <person name="Kohler A."/>
            <person name="Barry K."/>
            <person name="LaButti K."/>
            <person name="Morin E."/>
            <person name="Salamov A."/>
            <person name="Lipzen A."/>
            <person name="Mereny Z."/>
            <person name="Hegedus B."/>
            <person name="Baldrian P."/>
            <person name="Stursova M."/>
            <person name="Weitz H."/>
            <person name="Taylor A."/>
            <person name="Grigoriev I.V."/>
            <person name="Nagy L.G."/>
            <person name="Martin F."/>
            <person name="Kauserud H."/>
        </authorList>
    </citation>
    <scope>NUCLEOTIDE SEQUENCE</scope>
    <source>
        <strain evidence="4">CBHHK182m</strain>
    </source>
</reference>